<sequence length="148" mass="15473">MSATEAAKIKQYIEMGGVAIITLRSNVGTTIFNMLGGTGSIASGVVNTTSTSDMVNNGIFGDARNITVSGTGGSYGRVTAAQLPPNSTILSTMGTDPAVWIMGNNGGRAIFYWDSAAFKVNITGSDVDTPQEKFIHNTVVNLLHKRGL</sequence>
<protein>
    <submittedName>
        <fullName evidence="1">Uncharacterized protein</fullName>
    </submittedName>
</protein>
<evidence type="ECO:0000313" key="1">
    <source>
        <dbReference type="EMBL" id="MDR4953629.1"/>
    </source>
</evidence>
<organism evidence="1 2">
    <name type="scientific">Chryseobacterium metallicongregator</name>
    <dbReference type="NCBI Taxonomy" id="3073042"/>
    <lineage>
        <taxon>Bacteria</taxon>
        <taxon>Pseudomonadati</taxon>
        <taxon>Bacteroidota</taxon>
        <taxon>Flavobacteriia</taxon>
        <taxon>Flavobacteriales</taxon>
        <taxon>Weeksellaceae</taxon>
        <taxon>Chryseobacterium group</taxon>
        <taxon>Chryseobacterium</taxon>
    </lineage>
</organism>
<evidence type="ECO:0000313" key="2">
    <source>
        <dbReference type="Proteomes" id="UP001260959"/>
    </source>
</evidence>
<name>A0ABU1E738_9FLAO</name>
<keyword evidence="2" id="KW-1185">Reference proteome</keyword>
<proteinExistence type="predicted"/>
<comment type="caution">
    <text evidence="1">The sequence shown here is derived from an EMBL/GenBank/DDBJ whole genome shotgun (WGS) entry which is preliminary data.</text>
</comment>
<dbReference type="Proteomes" id="UP001260959">
    <property type="component" value="Unassembled WGS sequence"/>
</dbReference>
<accession>A0ABU1E738</accession>
<dbReference type="EMBL" id="JAVIXS010000015">
    <property type="protein sequence ID" value="MDR4953629.1"/>
    <property type="molecule type" value="Genomic_DNA"/>
</dbReference>
<reference evidence="1 2" key="1">
    <citation type="submission" date="2023-08" db="EMBL/GenBank/DDBJ databases">
        <authorList>
            <person name="Maltman C."/>
        </authorList>
    </citation>
    <scope>NUCLEOTIDE SEQUENCE [LARGE SCALE GENOMIC DNA]</scope>
    <source>
        <strain evidence="1 2">ES2</strain>
    </source>
</reference>
<dbReference type="RefSeq" id="WP_309522629.1">
    <property type="nucleotide sequence ID" value="NZ_JAVIXS010000015.1"/>
</dbReference>
<gene>
    <name evidence="1" type="ORF">REB14_15730</name>
</gene>